<keyword evidence="9" id="KW-1015">Disulfide bond</keyword>
<dbReference type="Proteomes" id="UP000060132">
    <property type="component" value="Chromosome"/>
</dbReference>
<comment type="cofactor">
    <cofactor evidence="10">
        <name>Zn(2+)</name>
        <dbReference type="ChEBI" id="CHEBI:29105"/>
    </cofactor>
    <text evidence="10">Binds 1 zinc ion per subunit.</text>
</comment>
<dbReference type="EC" id="1.15.1.1" evidence="10"/>
<evidence type="ECO:0000256" key="7">
    <source>
        <dbReference type="ARBA" id="ARBA00022833"/>
    </source>
</evidence>
<comment type="similarity">
    <text evidence="2 10">Belongs to the Cu-Zn superoxide dismutase family.</text>
</comment>
<dbReference type="GO" id="GO:0042597">
    <property type="term" value="C:periplasmic space"/>
    <property type="evidence" value="ECO:0007669"/>
    <property type="project" value="UniProtKB-SubCell"/>
</dbReference>
<evidence type="ECO:0000256" key="11">
    <source>
        <dbReference type="SAM" id="SignalP"/>
    </source>
</evidence>
<dbReference type="InterPro" id="IPR018152">
    <property type="entry name" value="SOD_Cu/Zn_BS"/>
</dbReference>
<reference evidence="13 14" key="1">
    <citation type="journal article" date="2015" name="PLoS Negl. Trop. Dis.">
        <title>Haemophilus ducreyi Cutaneous Ulcer Strains Are Nearly Identical to Class I Genital Ulcer Strains.</title>
        <authorList>
            <person name="Gangaiah D."/>
            <person name="Webb K.M."/>
            <person name="Humphreys T.L."/>
            <person name="Fortney K.R."/>
            <person name="Toh E."/>
            <person name="Tai A."/>
            <person name="Katz S.S."/>
            <person name="Pillay A."/>
            <person name="Chen C.Y."/>
            <person name="Roberts S.A."/>
            <person name="Munson R.S.Jr."/>
            <person name="Spinola S.M."/>
        </authorList>
    </citation>
    <scope>NUCLEOTIDE SEQUENCE [LARGE SCALE GENOMIC DNA]</scope>
    <source>
        <strain evidence="14">CLU2</strain>
    </source>
</reference>
<dbReference type="FunFam" id="2.60.40.200:FF:000002">
    <property type="entry name" value="Superoxide dismutase [Cu-Zn]"/>
    <property type="match status" value="1"/>
</dbReference>
<comment type="subunit">
    <text evidence="3">Homodimer.</text>
</comment>
<comment type="subcellular location">
    <subcellularLocation>
        <location evidence="1">Periplasm</location>
    </subcellularLocation>
</comment>
<dbReference type="PANTHER" id="PTHR10003">
    <property type="entry name" value="SUPEROXIDE DISMUTASE CU-ZN -RELATED"/>
    <property type="match status" value="1"/>
</dbReference>
<dbReference type="OMA" id="GARYACG"/>
<dbReference type="PROSITE" id="PS00332">
    <property type="entry name" value="SOD_CU_ZN_2"/>
    <property type="match status" value="1"/>
</dbReference>
<dbReference type="InterPro" id="IPR024134">
    <property type="entry name" value="SOD_Cu/Zn_/chaperone"/>
</dbReference>
<protein>
    <recommendedName>
        <fullName evidence="10">Superoxide dismutase [Cu-Zn]</fullName>
        <ecNumber evidence="10">1.15.1.1</ecNumber>
    </recommendedName>
</protein>
<dbReference type="SUPFAM" id="SSF49329">
    <property type="entry name" value="Cu,Zn superoxide dismutase-like"/>
    <property type="match status" value="1"/>
</dbReference>
<evidence type="ECO:0000313" key="14">
    <source>
        <dbReference type="Proteomes" id="UP000060132"/>
    </source>
</evidence>
<keyword evidence="5 11" id="KW-0732">Signal</keyword>
<keyword evidence="6" id="KW-0574">Periplasm</keyword>
<dbReference type="InterPro" id="IPR001424">
    <property type="entry name" value="SOD_Cu_Zn_dom"/>
</dbReference>
<organism evidence="13 14">
    <name type="scientific">Haemophilus ducreyi</name>
    <dbReference type="NCBI Taxonomy" id="730"/>
    <lineage>
        <taxon>Bacteria</taxon>
        <taxon>Pseudomonadati</taxon>
        <taxon>Pseudomonadota</taxon>
        <taxon>Gammaproteobacteria</taxon>
        <taxon>Pasteurellales</taxon>
        <taxon>Pasteurellaceae</taxon>
        <taxon>Haemophilus</taxon>
    </lineage>
</organism>
<evidence type="ECO:0000256" key="9">
    <source>
        <dbReference type="ARBA" id="ARBA00023157"/>
    </source>
</evidence>
<dbReference type="CDD" id="cd00305">
    <property type="entry name" value="Cu-Zn_Superoxide_Dismutase"/>
    <property type="match status" value="1"/>
</dbReference>
<comment type="catalytic activity">
    <reaction evidence="10">
        <text>2 superoxide + 2 H(+) = H2O2 + O2</text>
        <dbReference type="Rhea" id="RHEA:20696"/>
        <dbReference type="ChEBI" id="CHEBI:15378"/>
        <dbReference type="ChEBI" id="CHEBI:15379"/>
        <dbReference type="ChEBI" id="CHEBI:16240"/>
        <dbReference type="ChEBI" id="CHEBI:18421"/>
        <dbReference type="EC" id="1.15.1.1"/>
    </reaction>
</comment>
<evidence type="ECO:0000256" key="8">
    <source>
        <dbReference type="ARBA" id="ARBA00023008"/>
    </source>
</evidence>
<proteinExistence type="inferred from homology"/>
<dbReference type="GO" id="GO:0004784">
    <property type="term" value="F:superoxide dismutase activity"/>
    <property type="evidence" value="ECO:0007669"/>
    <property type="project" value="UniProtKB-EC"/>
</dbReference>
<name>A0AAC9EN81_HAEDC</name>
<evidence type="ECO:0000256" key="3">
    <source>
        <dbReference type="ARBA" id="ARBA00011738"/>
    </source>
</evidence>
<evidence type="ECO:0000256" key="4">
    <source>
        <dbReference type="ARBA" id="ARBA00022723"/>
    </source>
</evidence>
<dbReference type="GO" id="GO:0005507">
    <property type="term" value="F:copper ion binding"/>
    <property type="evidence" value="ECO:0007669"/>
    <property type="project" value="InterPro"/>
</dbReference>
<feature type="domain" description="Superoxide dismutase copper/zinc binding" evidence="12">
    <location>
        <begin position="64"/>
        <end position="198"/>
    </location>
</feature>
<evidence type="ECO:0000313" key="13">
    <source>
        <dbReference type="EMBL" id="AKO32234.1"/>
    </source>
</evidence>
<evidence type="ECO:0000256" key="5">
    <source>
        <dbReference type="ARBA" id="ARBA00022729"/>
    </source>
</evidence>
<dbReference type="Gene3D" id="2.60.40.200">
    <property type="entry name" value="Superoxide dismutase, copper/zinc binding domain"/>
    <property type="match status" value="1"/>
</dbReference>
<dbReference type="Pfam" id="PF00080">
    <property type="entry name" value="Sod_Cu"/>
    <property type="match status" value="1"/>
</dbReference>
<comment type="cofactor">
    <cofactor evidence="10">
        <name>Cu cation</name>
        <dbReference type="ChEBI" id="CHEBI:23378"/>
    </cofactor>
    <text evidence="10">Binds 1 copper ion per subunit.</text>
</comment>
<sequence length="199" mass="21402">MKLTKVALFSLGLFGFSSMALAHGDHMHNHDTKMDTMSKDMMSMEKIVVPVQQLDPQNGNKDVGTVEITESAYGLVFTPKLHDLAHGLHGFHIHEKPSCEPKEKDGKLVAGLGAGGHWDPKQTQKHGYPWSDDAHMGDLPALFVMHDGSATTPVLAPRLKKLAEVKGHSLMIHAGGDNHSDHPAPLGGGGPRMACGVIK</sequence>
<evidence type="ECO:0000256" key="6">
    <source>
        <dbReference type="ARBA" id="ARBA00022764"/>
    </source>
</evidence>
<keyword evidence="7 10" id="KW-0862">Zinc</keyword>
<evidence type="ECO:0000256" key="10">
    <source>
        <dbReference type="RuleBase" id="RU000393"/>
    </source>
</evidence>
<comment type="function">
    <text evidence="10">Destroys radicals which are normally produced within the cells and which are toxic to biological systems.</text>
</comment>
<evidence type="ECO:0000256" key="2">
    <source>
        <dbReference type="ARBA" id="ARBA00010457"/>
    </source>
</evidence>
<evidence type="ECO:0000259" key="12">
    <source>
        <dbReference type="Pfam" id="PF00080"/>
    </source>
</evidence>
<keyword evidence="8 10" id="KW-0186">Copper</keyword>
<dbReference type="SMR" id="A0AAC9EN81"/>
<dbReference type="AlphaFoldDB" id="A0AAC9EN81"/>
<gene>
    <name evidence="13" type="ORF">RZ57_03340</name>
</gene>
<dbReference type="NCBIfam" id="NF007628">
    <property type="entry name" value="PRK10290.1"/>
    <property type="match status" value="1"/>
</dbReference>
<feature type="signal peptide" evidence="11">
    <location>
        <begin position="1"/>
        <end position="22"/>
    </location>
</feature>
<feature type="chain" id="PRO_5041967089" description="Superoxide dismutase [Cu-Zn]" evidence="11">
    <location>
        <begin position="23"/>
        <end position="199"/>
    </location>
</feature>
<dbReference type="RefSeq" id="WP_010944789.1">
    <property type="nucleotide sequence ID" value="NZ_CP011218.1"/>
</dbReference>
<evidence type="ECO:0000256" key="1">
    <source>
        <dbReference type="ARBA" id="ARBA00004418"/>
    </source>
</evidence>
<dbReference type="EMBL" id="CP011219">
    <property type="protein sequence ID" value="AKO32234.1"/>
    <property type="molecule type" value="Genomic_DNA"/>
</dbReference>
<dbReference type="InterPro" id="IPR036423">
    <property type="entry name" value="SOD-like_Cu/Zn_dom_sf"/>
</dbReference>
<accession>A0AAC9EN81</accession>
<dbReference type="PROSITE" id="PS00087">
    <property type="entry name" value="SOD_CU_ZN_1"/>
    <property type="match status" value="1"/>
</dbReference>
<keyword evidence="10" id="KW-0560">Oxidoreductase</keyword>
<keyword evidence="4 10" id="KW-0479">Metal-binding</keyword>